<feature type="domain" description="SGNH hydrolase-type esterase" evidence="1">
    <location>
        <begin position="55"/>
        <end position="224"/>
    </location>
</feature>
<keyword evidence="3" id="KW-1185">Reference proteome</keyword>
<evidence type="ECO:0000313" key="2">
    <source>
        <dbReference type="EMBL" id="MDC8773051.1"/>
    </source>
</evidence>
<evidence type="ECO:0000259" key="1">
    <source>
        <dbReference type="Pfam" id="PF13472"/>
    </source>
</evidence>
<dbReference type="Pfam" id="PF13472">
    <property type="entry name" value="Lipase_GDSL_2"/>
    <property type="match status" value="1"/>
</dbReference>
<dbReference type="PANTHER" id="PTHR30383">
    <property type="entry name" value="THIOESTERASE 1/PROTEASE 1/LYSOPHOSPHOLIPASE L1"/>
    <property type="match status" value="1"/>
</dbReference>
<keyword evidence="2" id="KW-0378">Hydrolase</keyword>
<dbReference type="PANTHER" id="PTHR30383:SF5">
    <property type="entry name" value="SGNH HYDROLASE-TYPE ESTERASE DOMAIN-CONTAINING PROTEIN"/>
    <property type="match status" value="1"/>
</dbReference>
<dbReference type="CDD" id="cd01836">
    <property type="entry name" value="FeeA_FeeB_like"/>
    <property type="match status" value="1"/>
</dbReference>
<reference evidence="2 3" key="1">
    <citation type="submission" date="2022-10" db="EMBL/GenBank/DDBJ databases">
        <title>Paucibacter sp. hw1 Genome sequencing.</title>
        <authorList>
            <person name="Park S."/>
        </authorList>
    </citation>
    <scope>NUCLEOTIDE SEQUENCE [LARGE SCALE GENOMIC DNA]</scope>
    <source>
        <strain evidence="3">hw1</strain>
    </source>
</reference>
<gene>
    <name evidence="2" type="ORF">PRZ03_15800</name>
</gene>
<dbReference type="Proteomes" id="UP001221189">
    <property type="component" value="Unassembled WGS sequence"/>
</dbReference>
<dbReference type="InterPro" id="IPR013830">
    <property type="entry name" value="SGNH_hydro"/>
</dbReference>
<proteinExistence type="predicted"/>
<dbReference type="InterPro" id="IPR036514">
    <property type="entry name" value="SGNH_hydro_sf"/>
</dbReference>
<sequence>MKPFKIAVILCIAVTLGLLLCAKTGWRLHEFIELARRSKALQRTLVQPSLRLLIVGDSTAVGTGAMAPQASVAGLLAQQFPCLQIENRARDGAKFSQLLLQLEGEERFDMVLVMAGGNDVIRMRGLDALENDLERVMRRARQQADLVVLMPAGNVGNAPFFSAPLSWLMTWRSRRLQAFAKAAASRHGAVIVNLFREPIDDPFVQRQELNAADGLHPSDAGYRVWFGELMAQAALSQRLGAAAARVR</sequence>
<accession>A0ABT5KGI7</accession>
<organism evidence="2 3">
    <name type="scientific">Roseateles albus</name>
    <dbReference type="NCBI Taxonomy" id="2987525"/>
    <lineage>
        <taxon>Bacteria</taxon>
        <taxon>Pseudomonadati</taxon>
        <taxon>Pseudomonadota</taxon>
        <taxon>Betaproteobacteria</taxon>
        <taxon>Burkholderiales</taxon>
        <taxon>Sphaerotilaceae</taxon>
        <taxon>Roseateles</taxon>
    </lineage>
</organism>
<dbReference type="EMBL" id="JAQQXT010000009">
    <property type="protein sequence ID" value="MDC8773051.1"/>
    <property type="molecule type" value="Genomic_DNA"/>
</dbReference>
<dbReference type="InterPro" id="IPR051532">
    <property type="entry name" value="Ester_Hydrolysis_Enzymes"/>
</dbReference>
<dbReference type="GO" id="GO:0016787">
    <property type="term" value="F:hydrolase activity"/>
    <property type="evidence" value="ECO:0007669"/>
    <property type="project" value="UniProtKB-KW"/>
</dbReference>
<dbReference type="SUPFAM" id="SSF52266">
    <property type="entry name" value="SGNH hydrolase"/>
    <property type="match status" value="1"/>
</dbReference>
<evidence type="ECO:0000313" key="3">
    <source>
        <dbReference type="Proteomes" id="UP001221189"/>
    </source>
</evidence>
<dbReference type="RefSeq" id="WP_273601229.1">
    <property type="nucleotide sequence ID" value="NZ_JAQQXT010000009.1"/>
</dbReference>
<protein>
    <submittedName>
        <fullName evidence="2">SGNH/GDSL hydrolase family protein</fullName>
    </submittedName>
</protein>
<name>A0ABT5KGI7_9BURK</name>
<dbReference type="Gene3D" id="3.40.50.1110">
    <property type="entry name" value="SGNH hydrolase"/>
    <property type="match status" value="1"/>
</dbReference>
<comment type="caution">
    <text evidence="2">The sequence shown here is derived from an EMBL/GenBank/DDBJ whole genome shotgun (WGS) entry which is preliminary data.</text>
</comment>